<proteinExistence type="predicted"/>
<dbReference type="EMBL" id="MGKP01000018">
    <property type="protein sequence ID" value="OGN28379.1"/>
    <property type="molecule type" value="Genomic_DNA"/>
</dbReference>
<keyword evidence="1" id="KW-0472">Membrane</keyword>
<sequence>MKTGTIAIIIIIIAVLISGLIFAAGRRSSSEGDGQNVSIVDGKQIVTIDARGGYFPRKSVAQAGIPTVINMRTKGAFDCSIAVTIPAIQYRKNLPMTGETLIDVPPQIAGSTLSGFCAMGMYSFNISFR</sequence>
<organism evidence="2 3">
    <name type="scientific">Candidatus Yanofskybacteria bacterium RIFCSPLOWO2_01_FULL_49_25</name>
    <dbReference type="NCBI Taxonomy" id="1802701"/>
    <lineage>
        <taxon>Bacteria</taxon>
        <taxon>Candidatus Yanofskyibacteriota</taxon>
    </lineage>
</organism>
<keyword evidence="1" id="KW-0812">Transmembrane</keyword>
<dbReference type="AlphaFoldDB" id="A0A1F8GVA9"/>
<accession>A0A1F8GVA9</accession>
<reference evidence="2 3" key="1">
    <citation type="journal article" date="2016" name="Nat. Commun.">
        <title>Thousands of microbial genomes shed light on interconnected biogeochemical processes in an aquifer system.</title>
        <authorList>
            <person name="Anantharaman K."/>
            <person name="Brown C.T."/>
            <person name="Hug L.A."/>
            <person name="Sharon I."/>
            <person name="Castelle C.J."/>
            <person name="Probst A.J."/>
            <person name="Thomas B.C."/>
            <person name="Singh A."/>
            <person name="Wilkins M.J."/>
            <person name="Karaoz U."/>
            <person name="Brodie E.L."/>
            <person name="Williams K.H."/>
            <person name="Hubbard S.S."/>
            <person name="Banfield J.F."/>
        </authorList>
    </citation>
    <scope>NUCLEOTIDE SEQUENCE [LARGE SCALE GENOMIC DNA]</scope>
</reference>
<protein>
    <recommendedName>
        <fullName evidence="4">EfeO-type cupredoxin-like domain-containing protein</fullName>
    </recommendedName>
</protein>
<comment type="caution">
    <text evidence="2">The sequence shown here is derived from an EMBL/GenBank/DDBJ whole genome shotgun (WGS) entry which is preliminary data.</text>
</comment>
<evidence type="ECO:0008006" key="4">
    <source>
        <dbReference type="Google" id="ProtNLM"/>
    </source>
</evidence>
<evidence type="ECO:0000256" key="1">
    <source>
        <dbReference type="SAM" id="Phobius"/>
    </source>
</evidence>
<gene>
    <name evidence="2" type="ORF">A3A33_05165</name>
</gene>
<keyword evidence="1" id="KW-1133">Transmembrane helix</keyword>
<evidence type="ECO:0000313" key="2">
    <source>
        <dbReference type="EMBL" id="OGN28379.1"/>
    </source>
</evidence>
<evidence type="ECO:0000313" key="3">
    <source>
        <dbReference type="Proteomes" id="UP000179047"/>
    </source>
</evidence>
<dbReference type="STRING" id="1802701.A3A33_05165"/>
<feature type="transmembrane region" description="Helical" evidence="1">
    <location>
        <begin position="6"/>
        <end position="25"/>
    </location>
</feature>
<dbReference type="Gene3D" id="2.60.40.420">
    <property type="entry name" value="Cupredoxins - blue copper proteins"/>
    <property type="match status" value="1"/>
</dbReference>
<name>A0A1F8GVA9_9BACT</name>
<dbReference type="Proteomes" id="UP000179047">
    <property type="component" value="Unassembled WGS sequence"/>
</dbReference>
<dbReference type="InterPro" id="IPR008972">
    <property type="entry name" value="Cupredoxin"/>
</dbReference>